<evidence type="ECO:0000256" key="4">
    <source>
        <dbReference type="ARBA" id="ARBA00022679"/>
    </source>
</evidence>
<dbReference type="SUPFAM" id="SSF55874">
    <property type="entry name" value="ATPase domain of HSP90 chaperone/DNA topoisomerase II/histidine kinase"/>
    <property type="match status" value="1"/>
</dbReference>
<dbReference type="EMBL" id="CP002271">
    <property type="protein sequence ID" value="ADO69287.1"/>
    <property type="molecule type" value="Genomic_DNA"/>
</dbReference>
<dbReference type="PROSITE" id="PS50109">
    <property type="entry name" value="HIS_KIN"/>
    <property type="match status" value="1"/>
</dbReference>
<dbReference type="KEGG" id="sur:STAUR_1483"/>
<feature type="domain" description="Histidine kinase" evidence="7">
    <location>
        <begin position="166"/>
        <end position="377"/>
    </location>
</feature>
<evidence type="ECO:0000313" key="11">
    <source>
        <dbReference type="Proteomes" id="UP000032702"/>
    </source>
</evidence>
<evidence type="ECO:0000256" key="3">
    <source>
        <dbReference type="ARBA" id="ARBA00022553"/>
    </source>
</evidence>
<dbReference type="SMART" id="SM00387">
    <property type="entry name" value="HATPase_c"/>
    <property type="match status" value="1"/>
</dbReference>
<dbReference type="HOGENOM" id="CLU_725422_0_0_7"/>
<dbReference type="InterPro" id="IPR003594">
    <property type="entry name" value="HATPase_dom"/>
</dbReference>
<sequence length="381" mass="41801">MRLKLFFGAAVFVQSPMDPSVSAEFLRQRDSIIEDWFRRVSERPVARSLPRKSILNNIPGLVDQIIEALSKAGGRRSSLSIPRQIAEEHGASRLDLGYGLMELGEEYNSLRDAFLSVLDSAGIALNNATASALHGAIDQAHRAGVEHYIQLREARLRERQSDFLARLVHDFRSPLSTVLTSVELIRREDSLSKGLSRNLDRIERATRRLLLLVEGQLATEAALAGNLQFQVVEVNLSEVAEDVHAILQTRAEEKGILLREDIPAGLQLRTDRLLLGQVLQNLVDNAIKYTPTGTVGVQAREAGGDVCITVEDTGRGIAPDLLPVIFDMYKRSEHVSPGRGVGLAVVKTIVSFLGGTIKAESELGKGSRFIVSLPRAYAARS</sequence>
<comment type="catalytic activity">
    <reaction evidence="1">
        <text>ATP + protein L-histidine = ADP + protein N-phospho-L-histidine.</text>
        <dbReference type="EC" id="2.7.13.3"/>
    </reaction>
</comment>
<evidence type="ECO:0000259" key="7">
    <source>
        <dbReference type="PROSITE" id="PS50109"/>
    </source>
</evidence>
<dbReference type="PANTHER" id="PTHR43711">
    <property type="entry name" value="TWO-COMPONENT HISTIDINE KINASE"/>
    <property type="match status" value="1"/>
</dbReference>
<dbReference type="CDD" id="cd00082">
    <property type="entry name" value="HisKA"/>
    <property type="match status" value="1"/>
</dbReference>
<keyword evidence="5 9" id="KW-0418">Kinase</keyword>
<dbReference type="InterPro" id="IPR003661">
    <property type="entry name" value="HisK_dim/P_dom"/>
</dbReference>
<protein>
    <recommendedName>
        <fullName evidence="2">histidine kinase</fullName>
        <ecNumber evidence="2">2.7.13.3</ecNumber>
    </recommendedName>
</protein>
<evidence type="ECO:0000256" key="5">
    <source>
        <dbReference type="ARBA" id="ARBA00022777"/>
    </source>
</evidence>
<dbReference type="PANTHER" id="PTHR43711:SF26">
    <property type="entry name" value="SENSOR HISTIDINE KINASE RCSC"/>
    <property type="match status" value="1"/>
</dbReference>
<dbReference type="STRING" id="378806.STAUR_1483"/>
<dbReference type="Pfam" id="PF00512">
    <property type="entry name" value="HisKA"/>
    <property type="match status" value="1"/>
</dbReference>
<dbReference type="Proteomes" id="UP000032702">
    <property type="component" value="Unassembled WGS sequence"/>
</dbReference>
<keyword evidence="10" id="KW-1185">Reference proteome</keyword>
<dbReference type="EC" id="2.7.13.3" evidence="2"/>
<evidence type="ECO:0000256" key="1">
    <source>
        <dbReference type="ARBA" id="ARBA00000085"/>
    </source>
</evidence>
<dbReference type="eggNOG" id="COG2205">
    <property type="taxonomic scope" value="Bacteria"/>
</dbReference>
<evidence type="ECO:0000313" key="10">
    <source>
        <dbReference type="Proteomes" id="UP000001351"/>
    </source>
</evidence>
<proteinExistence type="predicted"/>
<organism evidence="9 11">
    <name type="scientific">Stigmatella aurantiaca (strain DW4/3-1)</name>
    <dbReference type="NCBI Taxonomy" id="378806"/>
    <lineage>
        <taxon>Bacteria</taxon>
        <taxon>Pseudomonadati</taxon>
        <taxon>Myxococcota</taxon>
        <taxon>Myxococcia</taxon>
        <taxon>Myxococcales</taxon>
        <taxon>Cystobacterineae</taxon>
        <taxon>Archangiaceae</taxon>
        <taxon>Stigmatella</taxon>
    </lineage>
</organism>
<evidence type="ECO:0000256" key="6">
    <source>
        <dbReference type="ARBA" id="ARBA00023012"/>
    </source>
</evidence>
<dbReference type="OrthoDB" id="5470630at2"/>
<dbReference type="InterPro" id="IPR036890">
    <property type="entry name" value="HATPase_C_sf"/>
</dbReference>
<evidence type="ECO:0000313" key="8">
    <source>
        <dbReference type="EMBL" id="ADO69287.1"/>
    </source>
</evidence>
<dbReference type="SMART" id="SM00388">
    <property type="entry name" value="HisKA"/>
    <property type="match status" value="1"/>
</dbReference>
<dbReference type="GO" id="GO:0000155">
    <property type="term" value="F:phosphorelay sensor kinase activity"/>
    <property type="evidence" value="ECO:0007669"/>
    <property type="project" value="InterPro"/>
</dbReference>
<dbReference type="AlphaFoldDB" id="Q08MA3"/>
<dbReference type="InterPro" id="IPR036097">
    <property type="entry name" value="HisK_dim/P_sf"/>
</dbReference>
<dbReference type="InterPro" id="IPR050736">
    <property type="entry name" value="Sensor_HK_Regulatory"/>
</dbReference>
<evidence type="ECO:0000313" key="9">
    <source>
        <dbReference type="EMBL" id="EAU61611.1"/>
    </source>
</evidence>
<accession>Q08MA3</accession>
<reference evidence="8 10" key="2">
    <citation type="journal article" date="2011" name="Mol. Biol. Evol.">
        <title>Comparative genomic analysis of fruiting body formation in Myxococcales.</title>
        <authorList>
            <person name="Huntley S."/>
            <person name="Hamann N."/>
            <person name="Wegener-Feldbrugge S."/>
            <person name="Treuner-Lange A."/>
            <person name="Kube M."/>
            <person name="Reinhardt R."/>
            <person name="Klages S."/>
            <person name="Muller R."/>
            <person name="Ronning C.M."/>
            <person name="Nierman W.C."/>
            <person name="Sogaard-Andersen L."/>
        </authorList>
    </citation>
    <scope>NUCLEOTIDE SEQUENCE [LARGE SCALE GENOMIC DNA]</scope>
    <source>
        <strain evidence="8 10">DW4/3-1</strain>
    </source>
</reference>
<dbReference type="Pfam" id="PF02518">
    <property type="entry name" value="HATPase_c"/>
    <property type="match status" value="1"/>
</dbReference>
<keyword evidence="3" id="KW-0597">Phosphoprotein</keyword>
<dbReference type="Gene3D" id="1.10.287.130">
    <property type="match status" value="1"/>
</dbReference>
<dbReference type="PRINTS" id="PR00344">
    <property type="entry name" value="BCTRLSENSOR"/>
</dbReference>
<keyword evidence="4" id="KW-0808">Transferase</keyword>
<dbReference type="SUPFAM" id="SSF47384">
    <property type="entry name" value="Homodimeric domain of signal transducing histidine kinase"/>
    <property type="match status" value="1"/>
</dbReference>
<dbReference type="InterPro" id="IPR004358">
    <property type="entry name" value="Sig_transdc_His_kin-like_C"/>
</dbReference>
<reference evidence="9 11" key="1">
    <citation type="submission" date="2006-04" db="EMBL/GenBank/DDBJ databases">
        <authorList>
            <person name="Nierman W.C."/>
        </authorList>
    </citation>
    <scope>NUCLEOTIDE SEQUENCE [LARGE SCALE GENOMIC DNA]</scope>
    <source>
        <strain evidence="9 11">DW4/3-1</strain>
    </source>
</reference>
<name>Q08MA3_STIAD</name>
<gene>
    <name evidence="8" type="ordered locus">STAUR_1483</name>
    <name evidence="9" type="ORF">STIAU_1458</name>
</gene>
<dbReference type="Proteomes" id="UP000001351">
    <property type="component" value="Chromosome"/>
</dbReference>
<evidence type="ECO:0000256" key="2">
    <source>
        <dbReference type="ARBA" id="ARBA00012438"/>
    </source>
</evidence>
<keyword evidence="6" id="KW-0902">Two-component regulatory system</keyword>
<dbReference type="EMBL" id="AAMD01000398">
    <property type="protein sequence ID" value="EAU61611.1"/>
    <property type="molecule type" value="Genomic_DNA"/>
</dbReference>
<dbReference type="FunFam" id="3.30.565.10:FF:000006">
    <property type="entry name" value="Sensor histidine kinase WalK"/>
    <property type="match status" value="1"/>
</dbReference>
<dbReference type="InterPro" id="IPR005467">
    <property type="entry name" value="His_kinase_dom"/>
</dbReference>
<dbReference type="Gene3D" id="3.30.565.10">
    <property type="entry name" value="Histidine kinase-like ATPase, C-terminal domain"/>
    <property type="match status" value="1"/>
</dbReference>